<dbReference type="PANTHER" id="PTHR21212:SF0">
    <property type="entry name" value="SEIPIN"/>
    <property type="match status" value="1"/>
</dbReference>
<dbReference type="Proteomes" id="UP000194236">
    <property type="component" value="Unassembled WGS sequence"/>
</dbReference>
<evidence type="ECO:0000256" key="4">
    <source>
        <dbReference type="ARBA" id="ARBA00022824"/>
    </source>
</evidence>
<keyword evidence="3 8" id="KW-0812">Transmembrane</keyword>
<organism evidence="9 10">
    <name type="scientific">Euroglyphus maynei</name>
    <name type="common">Mayne's house dust mite</name>
    <dbReference type="NCBI Taxonomy" id="6958"/>
    <lineage>
        <taxon>Eukaryota</taxon>
        <taxon>Metazoa</taxon>
        <taxon>Ecdysozoa</taxon>
        <taxon>Arthropoda</taxon>
        <taxon>Chelicerata</taxon>
        <taxon>Arachnida</taxon>
        <taxon>Acari</taxon>
        <taxon>Acariformes</taxon>
        <taxon>Sarcoptiformes</taxon>
        <taxon>Astigmata</taxon>
        <taxon>Psoroptidia</taxon>
        <taxon>Analgoidea</taxon>
        <taxon>Pyroglyphidae</taxon>
        <taxon>Pyroglyphinae</taxon>
        <taxon>Euroglyphus</taxon>
    </lineage>
</organism>
<keyword evidence="5 8" id="KW-1133">Transmembrane helix</keyword>
<dbReference type="AlphaFoldDB" id="A0A1Y3AV24"/>
<dbReference type="Pfam" id="PF06775">
    <property type="entry name" value="Seipin"/>
    <property type="match status" value="1"/>
</dbReference>
<dbReference type="OrthoDB" id="3990054at2759"/>
<keyword evidence="10" id="KW-1185">Reference proteome</keyword>
<name>A0A1Y3AV24_EURMA</name>
<evidence type="ECO:0000256" key="8">
    <source>
        <dbReference type="SAM" id="Phobius"/>
    </source>
</evidence>
<comment type="subcellular location">
    <subcellularLocation>
        <location evidence="1">Endoplasmic reticulum membrane</location>
        <topology evidence="1">Multi-pass membrane protein</topology>
    </subcellularLocation>
</comment>
<dbReference type="CDD" id="cd23995">
    <property type="entry name" value="Seipin_BSCL2_like"/>
    <property type="match status" value="1"/>
</dbReference>
<keyword evidence="4" id="KW-0256">Endoplasmic reticulum</keyword>
<dbReference type="GO" id="GO:0005789">
    <property type="term" value="C:endoplasmic reticulum membrane"/>
    <property type="evidence" value="ECO:0007669"/>
    <property type="project" value="UniProtKB-SubCell"/>
</dbReference>
<evidence type="ECO:0000313" key="10">
    <source>
        <dbReference type="Proteomes" id="UP000194236"/>
    </source>
</evidence>
<keyword evidence="6" id="KW-0443">Lipid metabolism</keyword>
<dbReference type="GO" id="GO:0006629">
    <property type="term" value="P:lipid metabolic process"/>
    <property type="evidence" value="ECO:0007669"/>
    <property type="project" value="UniProtKB-KW"/>
</dbReference>
<protein>
    <recommendedName>
        <fullName evidence="2">Seipin</fullName>
    </recommendedName>
</protein>
<evidence type="ECO:0000256" key="1">
    <source>
        <dbReference type="ARBA" id="ARBA00004477"/>
    </source>
</evidence>
<dbReference type="EMBL" id="MUJZ01062872">
    <property type="protein sequence ID" value="OTF71035.1"/>
    <property type="molecule type" value="Genomic_DNA"/>
</dbReference>
<dbReference type="PANTHER" id="PTHR21212">
    <property type="entry name" value="BERNARDINELLI-SEIP CONGENITAL LIPODYSTROPHY 2 HOMOLOG BSCL2 PROTEIN"/>
    <property type="match status" value="1"/>
</dbReference>
<evidence type="ECO:0000256" key="3">
    <source>
        <dbReference type="ARBA" id="ARBA00022692"/>
    </source>
</evidence>
<keyword evidence="7 8" id="KW-0472">Membrane</keyword>
<feature type="transmembrane region" description="Helical" evidence="8">
    <location>
        <begin position="41"/>
        <end position="61"/>
    </location>
</feature>
<evidence type="ECO:0000256" key="7">
    <source>
        <dbReference type="ARBA" id="ARBA00023136"/>
    </source>
</evidence>
<reference evidence="9 10" key="1">
    <citation type="submission" date="2017-03" db="EMBL/GenBank/DDBJ databases">
        <title>Genome Survey of Euroglyphus maynei.</title>
        <authorList>
            <person name="Arlian L.G."/>
            <person name="Morgan M.S."/>
            <person name="Rider S.D."/>
        </authorList>
    </citation>
    <scope>NUCLEOTIDE SEQUENCE [LARGE SCALE GENOMIC DNA]</scope>
    <source>
        <strain evidence="9">Arlian Lab</strain>
        <tissue evidence="9">Whole body</tissue>
    </source>
</reference>
<comment type="caution">
    <text evidence="9">The sequence shown here is derived from an EMBL/GenBank/DDBJ whole genome shotgun (WGS) entry which is preliminary data.</text>
</comment>
<sequence>MPDSQVNRNLGMFMIRLRLFDSDDHQLYDIYRPAILPYSSWLLSAAKMIAYIPLYLIGWLTETYTIQVKLLDQYADVEHLDFSHINRIRLEIETLKPIEIIPPSRLTISVHLEGIKYWMYFWPFSTSIAIIGLLFSFLLLLYLCSIIKRPKKSLHIQSNHNDNDDPVAQFFNDSSIFDNHAVEPDSSTTAFNHNCQHHLLQPRSRLQ</sequence>
<accession>A0A1Y3AV24</accession>
<gene>
    <name evidence="9" type="ORF">BLA29_000923</name>
</gene>
<evidence type="ECO:0000256" key="5">
    <source>
        <dbReference type="ARBA" id="ARBA00022989"/>
    </source>
</evidence>
<proteinExistence type="predicted"/>
<evidence type="ECO:0000256" key="2">
    <source>
        <dbReference type="ARBA" id="ARBA00022064"/>
    </source>
</evidence>
<evidence type="ECO:0000256" key="6">
    <source>
        <dbReference type="ARBA" id="ARBA00023098"/>
    </source>
</evidence>
<evidence type="ECO:0000313" key="9">
    <source>
        <dbReference type="EMBL" id="OTF71035.1"/>
    </source>
</evidence>
<dbReference type="InterPro" id="IPR009617">
    <property type="entry name" value="Seipin"/>
</dbReference>
<feature type="transmembrane region" description="Helical" evidence="8">
    <location>
        <begin position="120"/>
        <end position="143"/>
    </location>
</feature>
<dbReference type="GO" id="GO:0140042">
    <property type="term" value="P:lipid droplet formation"/>
    <property type="evidence" value="ECO:0007669"/>
    <property type="project" value="UniProtKB-ARBA"/>
</dbReference>